<dbReference type="OrthoDB" id="9767539at2"/>
<keyword evidence="3" id="KW-1185">Reference proteome</keyword>
<dbReference type="Proteomes" id="UP000005234">
    <property type="component" value="Chromosome"/>
</dbReference>
<evidence type="ECO:0000313" key="2">
    <source>
        <dbReference type="EMBL" id="AFC84598.1"/>
    </source>
</evidence>
<dbReference type="eggNOG" id="ENOG502Z7YP">
    <property type="taxonomic scope" value="Bacteria"/>
</dbReference>
<proteinExistence type="predicted"/>
<dbReference type="InterPro" id="IPR025388">
    <property type="entry name" value="Alginate_export_dom"/>
</dbReference>
<dbReference type="Pfam" id="PF13372">
    <property type="entry name" value="Alginate_exp"/>
    <property type="match status" value="1"/>
</dbReference>
<protein>
    <recommendedName>
        <fullName evidence="1">Alginate export domain-containing protein</fullName>
    </recommendedName>
</protein>
<dbReference type="Gene3D" id="2.40.160.10">
    <property type="entry name" value="Porin"/>
    <property type="match status" value="1"/>
</dbReference>
<sequence>MTVKLRSGVLAGGLWLAGSALGQELQQNPRYESEAYLGVRYRDTTMVSDQFHRRGHAHTARLQLGWLQAIGSHWAAYAEMTGLWSLFGREYDDTSGRVTAYPSEADPPGKELSNAWLGYRDRHAEIRIGRQYIRLGNERFFARNGWRQHPQSFDGFSSRWQLAPMTVLRYDWLGQVHRTVGGDFFDRDQRRWHLQAHVLHAEQGLPLGVLSAYVYLIRNTTRAVNSMRIRGLGWSGQASPDQGRSQFSWVAVLARQDSYGNSPRPFDLAYHQFELNYGLKTITARVGEEELGGDGRTGFNIAYGAGHPFDGWVGVFSIPVNGLRDRYAGLHGEFGGSRCSWQLVYHHFDAAHGHSAYGHELDAGVLAQWTSRFSTELQYGHYQGRNFSHDQHKLWLILEYRYGRQTL</sequence>
<dbReference type="STRING" id="767434.Fraau_0098"/>
<organism evidence="2 3">
    <name type="scientific">Frateuria aurantia (strain ATCC 33424 / DSM 6220 / KCTC 2777 / LMG 1558 / NBRC 3245 / NCIMB 13370)</name>
    <name type="common">Acetobacter aurantius</name>
    <dbReference type="NCBI Taxonomy" id="767434"/>
    <lineage>
        <taxon>Bacteria</taxon>
        <taxon>Pseudomonadati</taxon>
        <taxon>Pseudomonadota</taxon>
        <taxon>Gammaproteobacteria</taxon>
        <taxon>Lysobacterales</taxon>
        <taxon>Rhodanobacteraceae</taxon>
        <taxon>Frateuria</taxon>
    </lineage>
</organism>
<reference evidence="2" key="1">
    <citation type="submission" date="2012-02" db="EMBL/GenBank/DDBJ databases">
        <title>The complete genome of Frateuria aurantia DSM 6220.</title>
        <authorList>
            <consortium name="US DOE Joint Genome Institute (JGI-PGF)"/>
            <person name="Lucas S."/>
            <person name="Copeland A."/>
            <person name="Lapidus A."/>
            <person name="Glavina del Rio T."/>
            <person name="Dalin E."/>
            <person name="Tice H."/>
            <person name="Bruce D."/>
            <person name="Goodwin L."/>
            <person name="Pitluck S."/>
            <person name="Peters L."/>
            <person name="Ovchinnikova G."/>
            <person name="Teshima H."/>
            <person name="Kyrpides N."/>
            <person name="Mavromatis K."/>
            <person name="Ivanova N."/>
            <person name="Brettin T."/>
            <person name="Detter J.C."/>
            <person name="Han C."/>
            <person name="Larimer F."/>
            <person name="Land M."/>
            <person name="Hauser L."/>
            <person name="Markowitz V."/>
            <person name="Cheng J.-F."/>
            <person name="Hugenholtz P."/>
            <person name="Woyke T."/>
            <person name="Wu D."/>
            <person name="Brambilla E."/>
            <person name="Klenk H.-P."/>
            <person name="Eisen J.A."/>
        </authorList>
    </citation>
    <scope>NUCLEOTIDE SEQUENCE</scope>
    <source>
        <strain evidence="2">DSM 6220</strain>
    </source>
</reference>
<accession>H8KZT7</accession>
<dbReference type="RefSeq" id="WP_014401604.1">
    <property type="nucleotide sequence ID" value="NC_017033.1"/>
</dbReference>
<dbReference type="HOGENOM" id="CLU_045097_0_0_6"/>
<gene>
    <name evidence="2" type="ordered locus">Fraau_0098</name>
</gene>
<dbReference type="AlphaFoldDB" id="H8KZT7"/>
<name>H8KZT7_FRAAD</name>
<feature type="domain" description="Alginate export" evidence="1">
    <location>
        <begin position="56"/>
        <end position="179"/>
    </location>
</feature>
<evidence type="ECO:0000313" key="3">
    <source>
        <dbReference type="Proteomes" id="UP000005234"/>
    </source>
</evidence>
<evidence type="ECO:0000259" key="1">
    <source>
        <dbReference type="Pfam" id="PF13372"/>
    </source>
</evidence>
<dbReference type="InterPro" id="IPR023614">
    <property type="entry name" value="Porin_dom_sf"/>
</dbReference>
<dbReference type="KEGG" id="fau:Fraau_0098"/>
<dbReference type="EMBL" id="CP003350">
    <property type="protein sequence ID" value="AFC84598.1"/>
    <property type="molecule type" value="Genomic_DNA"/>
</dbReference>